<keyword evidence="1" id="KW-0732">Signal</keyword>
<dbReference type="AlphaFoldDB" id="A0A2U2J042"/>
<protein>
    <submittedName>
        <fullName evidence="2">Uncharacterized protein</fullName>
    </submittedName>
</protein>
<feature type="chain" id="PRO_5015570175" evidence="1">
    <location>
        <begin position="18"/>
        <end position="252"/>
    </location>
</feature>
<dbReference type="RefSeq" id="WP_109269848.1">
    <property type="nucleotide sequence ID" value="NZ_QFFF01000001.1"/>
</dbReference>
<organism evidence="2 3">
    <name type="scientific">Allosphingosinicella humi</name>
    <dbReference type="NCBI Taxonomy" id="2068657"/>
    <lineage>
        <taxon>Bacteria</taxon>
        <taxon>Pseudomonadati</taxon>
        <taxon>Pseudomonadota</taxon>
        <taxon>Alphaproteobacteria</taxon>
        <taxon>Sphingomonadales</taxon>
        <taxon>Sphingomonadaceae</taxon>
        <taxon>Allosphingosinicella</taxon>
    </lineage>
</organism>
<name>A0A2U2J042_9SPHN</name>
<comment type="caution">
    <text evidence="2">The sequence shown here is derived from an EMBL/GenBank/DDBJ whole genome shotgun (WGS) entry which is preliminary data.</text>
</comment>
<dbReference type="OrthoDB" id="7563033at2"/>
<proteinExistence type="predicted"/>
<keyword evidence="3" id="KW-1185">Reference proteome</keyword>
<gene>
    <name evidence="2" type="ORF">DF286_01630</name>
</gene>
<dbReference type="EMBL" id="QFFF01000001">
    <property type="protein sequence ID" value="PWG01709.1"/>
    <property type="molecule type" value="Genomic_DNA"/>
</dbReference>
<evidence type="ECO:0000313" key="2">
    <source>
        <dbReference type="EMBL" id="PWG01709.1"/>
    </source>
</evidence>
<accession>A0A2U2J042</accession>
<evidence type="ECO:0000313" key="3">
    <source>
        <dbReference type="Proteomes" id="UP000245916"/>
    </source>
</evidence>
<reference evidence="2 3" key="1">
    <citation type="submission" date="2018-05" db="EMBL/GenBank/DDBJ databases">
        <title>Genome of Sphingosinicella humi QZX222.</title>
        <authorList>
            <person name="Qiao Z."/>
            <person name="Wang G."/>
        </authorList>
    </citation>
    <scope>NUCLEOTIDE SEQUENCE [LARGE SCALE GENOMIC DNA]</scope>
    <source>
        <strain evidence="2 3">QZX222</strain>
    </source>
</reference>
<dbReference type="Proteomes" id="UP000245916">
    <property type="component" value="Unassembled WGS sequence"/>
</dbReference>
<sequence>MKYGLLIFGLVAAPLTAAGPVGPNAGPMLGEGSLSDSDGNTGNWAVEAVLRDGNFEGSGRAVIGDAVVEGPLTKSASYLENGKCYFKFEQGRNRVEIGGPCTTTSIEGRLGGFVAGDSKVGTIKGSLAFGASGEAAPATAGILPTAKLSCAWMERMGGNVAGDLPNYELRISNMVTLTLASDGSYKTNKASGRFLREGDSIRLTSGAFAGARGRLERDRSGEPAVYFDIDDNRGPDGVHIVDPARTSCTRPR</sequence>
<evidence type="ECO:0000256" key="1">
    <source>
        <dbReference type="SAM" id="SignalP"/>
    </source>
</evidence>
<feature type="signal peptide" evidence="1">
    <location>
        <begin position="1"/>
        <end position="17"/>
    </location>
</feature>